<evidence type="ECO:0000313" key="2">
    <source>
        <dbReference type="Proteomes" id="UP000295626"/>
    </source>
</evidence>
<protein>
    <submittedName>
        <fullName evidence="1">Uncharacterized protein</fullName>
    </submittedName>
</protein>
<evidence type="ECO:0000313" key="1">
    <source>
        <dbReference type="EMBL" id="TDB88818.1"/>
    </source>
</evidence>
<feature type="non-terminal residue" evidence="1">
    <location>
        <position position="73"/>
    </location>
</feature>
<comment type="caution">
    <text evidence="1">The sequence shown here is derived from an EMBL/GenBank/DDBJ whole genome shotgun (WGS) entry which is preliminary data.</text>
</comment>
<gene>
    <name evidence="1" type="ORF">E1091_15035</name>
</gene>
<proteinExistence type="predicted"/>
<reference evidence="1 2" key="1">
    <citation type="submission" date="2019-02" db="EMBL/GenBank/DDBJ databases">
        <title>Draft genome sequences of novel Actinobacteria.</title>
        <authorList>
            <person name="Sahin N."/>
            <person name="Ay H."/>
            <person name="Saygin H."/>
        </authorList>
    </citation>
    <scope>NUCLEOTIDE SEQUENCE [LARGE SCALE GENOMIC DNA]</scope>
    <source>
        <strain evidence="1 2">JCM 30529</strain>
    </source>
</reference>
<accession>A0ABY2DEI7</accession>
<name>A0ABY2DEI7_9ACTN</name>
<organism evidence="1 2">
    <name type="scientific">Micromonospora fluostatini</name>
    <dbReference type="NCBI Taxonomy" id="1629071"/>
    <lineage>
        <taxon>Bacteria</taxon>
        <taxon>Bacillati</taxon>
        <taxon>Actinomycetota</taxon>
        <taxon>Actinomycetes</taxon>
        <taxon>Micromonosporales</taxon>
        <taxon>Micromonosporaceae</taxon>
        <taxon>Micromonospora</taxon>
    </lineage>
</organism>
<dbReference type="Proteomes" id="UP000295626">
    <property type="component" value="Unassembled WGS sequence"/>
</dbReference>
<dbReference type="EMBL" id="SMKE01000618">
    <property type="protein sequence ID" value="TDB88818.1"/>
    <property type="molecule type" value="Genomic_DNA"/>
</dbReference>
<keyword evidence="2" id="KW-1185">Reference proteome</keyword>
<sequence length="73" mass="7753">MYVIGIDPGPTPGIVRLQLQVTDRGTRLVDQQALQVTPGLMVTVLEGINAATGVEVVAYERFVVGRRAGQSSS</sequence>